<accession>A0A6A6THV3</accession>
<protein>
    <submittedName>
        <fullName evidence="2">Uncharacterized protein</fullName>
    </submittedName>
</protein>
<evidence type="ECO:0000256" key="1">
    <source>
        <dbReference type="SAM" id="MobiDB-lite"/>
    </source>
</evidence>
<feature type="compositionally biased region" description="Low complexity" evidence="1">
    <location>
        <begin position="130"/>
        <end position="139"/>
    </location>
</feature>
<dbReference type="InterPro" id="IPR021109">
    <property type="entry name" value="Peptidase_aspartic_dom_sf"/>
</dbReference>
<keyword evidence="3" id="KW-1185">Reference proteome</keyword>
<dbReference type="EMBL" id="MU004317">
    <property type="protein sequence ID" value="KAF2658214.1"/>
    <property type="molecule type" value="Genomic_DNA"/>
</dbReference>
<feature type="compositionally biased region" description="Polar residues" evidence="1">
    <location>
        <begin position="101"/>
        <end position="122"/>
    </location>
</feature>
<name>A0A6A6THV3_9PLEO</name>
<feature type="region of interest" description="Disordered" evidence="1">
    <location>
        <begin position="57"/>
        <end position="148"/>
    </location>
</feature>
<feature type="compositionally biased region" description="Polar residues" evidence="1">
    <location>
        <begin position="74"/>
        <end position="91"/>
    </location>
</feature>
<dbReference type="SUPFAM" id="SSF50630">
    <property type="entry name" value="Acid proteases"/>
    <property type="match status" value="1"/>
</dbReference>
<sequence length="289" mass="32550">MASSNWIWSEPHQDYYYGTHDSNGQIEYHWAKEISQTTRHESTIQSGYPRYSGNQTYDIPDHYGDARGAGQASGYASPSNHRLQVLSSFSGSHDDPRTALKTRSYTSPDYMMQQTFPGTQGSYDRPISAPPRRSAAPQQSEKETYTRNVGISIDKGQSVIGTLEALIDTGARPRSWIKRTHVDDLGLQAYITRKDPRMYQTPNGQILSDESIQLYLRFEGGRNWYSGTFRILDNDSIRSAIILGQNFLNRYGIVSVNDHLFPIQETGPPTQEELDAIKAAEASQSQNAR</sequence>
<evidence type="ECO:0000313" key="2">
    <source>
        <dbReference type="EMBL" id="KAF2658214.1"/>
    </source>
</evidence>
<dbReference type="Proteomes" id="UP000799324">
    <property type="component" value="Unassembled WGS sequence"/>
</dbReference>
<reference evidence="2" key="1">
    <citation type="journal article" date="2020" name="Stud. Mycol.">
        <title>101 Dothideomycetes genomes: a test case for predicting lifestyles and emergence of pathogens.</title>
        <authorList>
            <person name="Haridas S."/>
            <person name="Albert R."/>
            <person name="Binder M."/>
            <person name="Bloem J."/>
            <person name="Labutti K."/>
            <person name="Salamov A."/>
            <person name="Andreopoulos B."/>
            <person name="Baker S."/>
            <person name="Barry K."/>
            <person name="Bills G."/>
            <person name="Bluhm B."/>
            <person name="Cannon C."/>
            <person name="Castanera R."/>
            <person name="Culley D."/>
            <person name="Daum C."/>
            <person name="Ezra D."/>
            <person name="Gonzalez J."/>
            <person name="Henrissat B."/>
            <person name="Kuo A."/>
            <person name="Liang C."/>
            <person name="Lipzen A."/>
            <person name="Lutzoni F."/>
            <person name="Magnuson J."/>
            <person name="Mondo S."/>
            <person name="Nolan M."/>
            <person name="Ohm R."/>
            <person name="Pangilinan J."/>
            <person name="Park H.-J."/>
            <person name="Ramirez L."/>
            <person name="Alfaro M."/>
            <person name="Sun H."/>
            <person name="Tritt A."/>
            <person name="Yoshinaga Y."/>
            <person name="Zwiers L.-H."/>
            <person name="Turgeon B."/>
            <person name="Goodwin S."/>
            <person name="Spatafora J."/>
            <person name="Crous P."/>
            <person name="Grigoriev I."/>
        </authorList>
    </citation>
    <scope>NUCLEOTIDE SEQUENCE</scope>
    <source>
        <strain evidence="2">CBS 122681</strain>
    </source>
</reference>
<organism evidence="2 3">
    <name type="scientific">Lophiostoma macrostomum CBS 122681</name>
    <dbReference type="NCBI Taxonomy" id="1314788"/>
    <lineage>
        <taxon>Eukaryota</taxon>
        <taxon>Fungi</taxon>
        <taxon>Dikarya</taxon>
        <taxon>Ascomycota</taxon>
        <taxon>Pezizomycotina</taxon>
        <taxon>Dothideomycetes</taxon>
        <taxon>Pleosporomycetidae</taxon>
        <taxon>Pleosporales</taxon>
        <taxon>Lophiostomataceae</taxon>
        <taxon>Lophiostoma</taxon>
    </lineage>
</organism>
<proteinExistence type="predicted"/>
<gene>
    <name evidence="2" type="ORF">K491DRAFT_690368</name>
</gene>
<evidence type="ECO:0000313" key="3">
    <source>
        <dbReference type="Proteomes" id="UP000799324"/>
    </source>
</evidence>
<dbReference type="Gene3D" id="2.40.70.10">
    <property type="entry name" value="Acid Proteases"/>
    <property type="match status" value="1"/>
</dbReference>
<dbReference type="AlphaFoldDB" id="A0A6A6THV3"/>